<dbReference type="GO" id="GO:0016887">
    <property type="term" value="F:ATP hydrolysis activity"/>
    <property type="evidence" value="ECO:0007669"/>
    <property type="project" value="InterPro"/>
</dbReference>
<feature type="transmembrane region" description="Helical" evidence="11">
    <location>
        <begin position="409"/>
        <end position="429"/>
    </location>
</feature>
<evidence type="ECO:0000259" key="13">
    <source>
        <dbReference type="PROSITE" id="PS50929"/>
    </source>
</evidence>
<keyword evidence="4" id="KW-0547">Nucleotide-binding</keyword>
<keyword evidence="5" id="KW-0067">ATP-binding</keyword>
<keyword evidence="2" id="KW-0813">Transport</keyword>
<evidence type="ECO:0000256" key="6">
    <source>
        <dbReference type="ARBA" id="ARBA00022946"/>
    </source>
</evidence>
<feature type="transmembrane region" description="Helical" evidence="11">
    <location>
        <begin position="100"/>
        <end position="119"/>
    </location>
</feature>
<feature type="compositionally biased region" description="Polar residues" evidence="10">
    <location>
        <begin position="208"/>
        <end position="219"/>
    </location>
</feature>
<evidence type="ECO:0000256" key="10">
    <source>
        <dbReference type="SAM" id="MobiDB-lite"/>
    </source>
</evidence>
<dbReference type="PANTHER" id="PTHR24221:SF651">
    <property type="entry name" value="HEAVY METAL TOLERANCE PROTEIN"/>
    <property type="match status" value="1"/>
</dbReference>
<name>A0AA39LBL0_SARSR</name>
<dbReference type="PROSITE" id="PS00211">
    <property type="entry name" value="ABC_TRANSPORTER_1"/>
    <property type="match status" value="1"/>
</dbReference>
<feature type="transmembrane region" description="Helical" evidence="11">
    <location>
        <begin position="12"/>
        <end position="34"/>
    </location>
</feature>
<dbReference type="PROSITE" id="PS50929">
    <property type="entry name" value="ABC_TM1F"/>
    <property type="match status" value="1"/>
</dbReference>
<evidence type="ECO:0000256" key="1">
    <source>
        <dbReference type="ARBA" id="ARBA00004141"/>
    </source>
</evidence>
<dbReference type="AlphaFoldDB" id="A0AA39LBL0"/>
<dbReference type="Proteomes" id="UP001175261">
    <property type="component" value="Unassembled WGS sequence"/>
</dbReference>
<dbReference type="GO" id="GO:0000041">
    <property type="term" value="P:transition metal ion transport"/>
    <property type="evidence" value="ECO:0007669"/>
    <property type="project" value="UniProtKB-ARBA"/>
</dbReference>
<dbReference type="PROSITE" id="PS50893">
    <property type="entry name" value="ABC_TRANSPORTER_2"/>
    <property type="match status" value="1"/>
</dbReference>
<evidence type="ECO:0000313" key="15">
    <source>
        <dbReference type="Proteomes" id="UP001175261"/>
    </source>
</evidence>
<evidence type="ECO:0000256" key="4">
    <source>
        <dbReference type="ARBA" id="ARBA00022741"/>
    </source>
</evidence>
<dbReference type="GO" id="GO:0005524">
    <property type="term" value="F:ATP binding"/>
    <property type="evidence" value="ECO:0007669"/>
    <property type="project" value="UniProtKB-KW"/>
</dbReference>
<comment type="similarity">
    <text evidence="9">Belongs to the ABC transporter superfamily. ABCB family. Heavy Metal importer (TC 3.A.1.210) subfamily.</text>
</comment>
<comment type="subcellular location">
    <subcellularLocation>
        <location evidence="1">Membrane</location>
        <topology evidence="1">Multi-pass membrane protein</topology>
    </subcellularLocation>
</comment>
<dbReference type="Pfam" id="PF00664">
    <property type="entry name" value="ABC_membrane"/>
    <property type="match status" value="1"/>
</dbReference>
<evidence type="ECO:0000256" key="3">
    <source>
        <dbReference type="ARBA" id="ARBA00022692"/>
    </source>
</evidence>
<dbReference type="EMBL" id="JAPDFR010000001">
    <property type="protein sequence ID" value="KAK0391278.1"/>
    <property type="molecule type" value="Genomic_DNA"/>
</dbReference>
<comment type="caution">
    <text evidence="14">The sequence shown here is derived from an EMBL/GenBank/DDBJ whole genome shotgun (WGS) entry which is preliminary data.</text>
</comment>
<evidence type="ECO:0008006" key="16">
    <source>
        <dbReference type="Google" id="ProtNLM"/>
    </source>
</evidence>
<evidence type="ECO:0000256" key="9">
    <source>
        <dbReference type="ARBA" id="ARBA00024363"/>
    </source>
</evidence>
<dbReference type="Gene3D" id="3.40.50.300">
    <property type="entry name" value="P-loop containing nucleotide triphosphate hydrolases"/>
    <property type="match status" value="1"/>
</dbReference>
<keyword evidence="3 11" id="KW-0812">Transmembrane</keyword>
<sequence length="839" mass="93139">MGSTQAELGMRVAFYVYPCLLFFVLLGIQSFQYYREHRQPSSKATAKIQSRQNDAQLGRSQVWLIWTVQLLVSCLLLGSIVFAVQNVLSHDANGKGSVDFPLSTYVASYVGVFLYFFAGLLPDPEGPWMPGVAHCCSWITAALMEALIVAVMPHMQPWLRVSGELLTTLSALGLTRVGLLALMVATFILGHYRLKAGQTDSGPEERQSLLQNGHSSGPNYDSMRPKADIASGASQRTQVSGTGWLDYIAGFKILFPYLWPKDSPLYQGVVVLALILLICQRTVNVLAPLQLGTLVDALGEGKMPYKEIILYIIYRGLQGNQGLLGAARSVMWIPVSQSLFRRLSTAAFEHVLGLSLEFHLSKKIGEVTSALSRGASLNTFLEGFCFQVFPMVFDIFVAGVVFFVKYDAFYTIIIFFIMWSYIFLTIYLAKYRGKQRRDMTIKGREMEAIKTDSIMAYETVQHNCAVPREAQRFKDYVMVYQRAERLVQWSLNGLNTTQNSIFTLGTALLVGVSAYKISIGEQTVGEFVTLINYFVQLQGPLGFFGTYYTMLQNNLIEAERMLELFKQRPGVEERPDAVELPPPSGKIEFNNVKFSYGTKGENMVLDGVSFTVAPGTKTAIVGESGAGKSTCLKLVYRFYDVTEGSITIDGHDLRDLKTDSIRKNIGVVPQDTVLFNATILYNLQYANPDASESQVHEACKAANIHDRILTFPDGYETKVGERGLKLSGGERQRIAIARAILKDARILLLDEATASLDSNTERQIQDALESAVAGRTTITIAHRLSTITKSDQIIVLHNGKLVERGTHDELLSNGGRYATMWEKQSTIDKGMGEPSESKE</sequence>
<feature type="transmembrane region" description="Helical" evidence="11">
    <location>
        <begin position="63"/>
        <end position="88"/>
    </location>
</feature>
<evidence type="ECO:0000256" key="11">
    <source>
        <dbReference type="SAM" id="Phobius"/>
    </source>
</evidence>
<feature type="domain" description="ABC transporter" evidence="12">
    <location>
        <begin position="587"/>
        <end position="823"/>
    </location>
</feature>
<evidence type="ECO:0000256" key="8">
    <source>
        <dbReference type="ARBA" id="ARBA00023136"/>
    </source>
</evidence>
<proteinExistence type="inferred from homology"/>
<reference evidence="14" key="1">
    <citation type="submission" date="2022-10" db="EMBL/GenBank/DDBJ databases">
        <title>Determination and structural analysis of whole genome sequence of Sarocladium strictum F4-1.</title>
        <authorList>
            <person name="Hu L."/>
            <person name="Jiang Y."/>
        </authorList>
    </citation>
    <scope>NUCLEOTIDE SEQUENCE</scope>
    <source>
        <strain evidence="14">F4-1</strain>
    </source>
</reference>
<dbReference type="SUPFAM" id="SSF90123">
    <property type="entry name" value="ABC transporter transmembrane region"/>
    <property type="match status" value="1"/>
</dbReference>
<feature type="region of interest" description="Disordered" evidence="10">
    <location>
        <begin position="198"/>
        <end position="221"/>
    </location>
</feature>
<dbReference type="Gene3D" id="1.20.1560.10">
    <property type="entry name" value="ABC transporter type 1, transmembrane domain"/>
    <property type="match status" value="1"/>
</dbReference>
<dbReference type="InterPro" id="IPR017871">
    <property type="entry name" value="ABC_transporter-like_CS"/>
</dbReference>
<dbReference type="GO" id="GO:0140359">
    <property type="term" value="F:ABC-type transporter activity"/>
    <property type="evidence" value="ECO:0007669"/>
    <property type="project" value="InterPro"/>
</dbReference>
<dbReference type="FunFam" id="3.40.50.300:FF:000186">
    <property type="entry name" value="ATP-binding cassette sub-family B member 7, mitochondrial"/>
    <property type="match status" value="1"/>
</dbReference>
<dbReference type="PANTHER" id="PTHR24221">
    <property type="entry name" value="ATP-BINDING CASSETTE SUB-FAMILY B"/>
    <property type="match status" value="1"/>
</dbReference>
<keyword evidence="7 11" id="KW-1133">Transmembrane helix</keyword>
<dbReference type="SUPFAM" id="SSF52540">
    <property type="entry name" value="P-loop containing nucleoside triphosphate hydrolases"/>
    <property type="match status" value="1"/>
</dbReference>
<evidence type="ECO:0000256" key="7">
    <source>
        <dbReference type="ARBA" id="ARBA00022989"/>
    </source>
</evidence>
<dbReference type="InterPro" id="IPR039421">
    <property type="entry name" value="Type_1_exporter"/>
</dbReference>
<evidence type="ECO:0000259" key="12">
    <source>
        <dbReference type="PROSITE" id="PS50893"/>
    </source>
</evidence>
<evidence type="ECO:0000313" key="14">
    <source>
        <dbReference type="EMBL" id="KAK0391278.1"/>
    </source>
</evidence>
<dbReference type="SMART" id="SM00382">
    <property type="entry name" value="AAA"/>
    <property type="match status" value="1"/>
</dbReference>
<dbReference type="InterPro" id="IPR003439">
    <property type="entry name" value="ABC_transporter-like_ATP-bd"/>
</dbReference>
<keyword evidence="15" id="KW-1185">Reference proteome</keyword>
<feature type="transmembrane region" description="Helical" evidence="11">
    <location>
        <begin position="165"/>
        <end position="189"/>
    </location>
</feature>
<evidence type="ECO:0000256" key="5">
    <source>
        <dbReference type="ARBA" id="ARBA00022840"/>
    </source>
</evidence>
<gene>
    <name evidence="14" type="ORF">NLU13_0779</name>
</gene>
<feature type="transmembrane region" description="Helical" evidence="11">
    <location>
        <begin position="265"/>
        <end position="283"/>
    </location>
</feature>
<protein>
    <recommendedName>
        <fullName evidence="16">ABC transporter</fullName>
    </recommendedName>
</protein>
<feature type="domain" description="ABC transmembrane type-1" evidence="13">
    <location>
        <begin position="271"/>
        <end position="553"/>
    </location>
</feature>
<organism evidence="14 15">
    <name type="scientific">Sarocladium strictum</name>
    <name type="common">Black bundle disease fungus</name>
    <name type="synonym">Acremonium strictum</name>
    <dbReference type="NCBI Taxonomy" id="5046"/>
    <lineage>
        <taxon>Eukaryota</taxon>
        <taxon>Fungi</taxon>
        <taxon>Dikarya</taxon>
        <taxon>Ascomycota</taxon>
        <taxon>Pezizomycotina</taxon>
        <taxon>Sordariomycetes</taxon>
        <taxon>Hypocreomycetidae</taxon>
        <taxon>Hypocreales</taxon>
        <taxon>Sarocladiaceae</taxon>
        <taxon>Sarocladium</taxon>
    </lineage>
</organism>
<feature type="transmembrane region" description="Helical" evidence="11">
    <location>
        <begin position="380"/>
        <end position="403"/>
    </location>
</feature>
<dbReference type="CDD" id="cd03253">
    <property type="entry name" value="ABCC_ATM1_transporter"/>
    <property type="match status" value="1"/>
</dbReference>
<dbReference type="CDD" id="cd18583">
    <property type="entry name" value="ABC_6TM_HMT1"/>
    <property type="match status" value="1"/>
</dbReference>
<accession>A0AA39LBL0</accession>
<dbReference type="InterPro" id="IPR011527">
    <property type="entry name" value="ABC1_TM_dom"/>
</dbReference>
<dbReference type="InterPro" id="IPR003593">
    <property type="entry name" value="AAA+_ATPase"/>
</dbReference>
<evidence type="ECO:0000256" key="2">
    <source>
        <dbReference type="ARBA" id="ARBA00022448"/>
    </source>
</evidence>
<dbReference type="GO" id="GO:0005774">
    <property type="term" value="C:vacuolar membrane"/>
    <property type="evidence" value="ECO:0007669"/>
    <property type="project" value="TreeGrafter"/>
</dbReference>
<keyword evidence="8 11" id="KW-0472">Membrane</keyword>
<dbReference type="Pfam" id="PF00005">
    <property type="entry name" value="ABC_tran"/>
    <property type="match status" value="1"/>
</dbReference>
<keyword evidence="6" id="KW-0809">Transit peptide</keyword>
<dbReference type="InterPro" id="IPR027417">
    <property type="entry name" value="P-loop_NTPase"/>
</dbReference>
<feature type="transmembrane region" description="Helical" evidence="11">
    <location>
        <begin position="131"/>
        <end position="153"/>
    </location>
</feature>
<dbReference type="InterPro" id="IPR036640">
    <property type="entry name" value="ABC1_TM_sf"/>
</dbReference>